<organism evidence="1">
    <name type="scientific">bioreactor metagenome</name>
    <dbReference type="NCBI Taxonomy" id="1076179"/>
    <lineage>
        <taxon>unclassified sequences</taxon>
        <taxon>metagenomes</taxon>
        <taxon>ecological metagenomes</taxon>
    </lineage>
</organism>
<sequence>MSGGILWGVNGHGPEFINIKVLLMDAYAFLFKKDWTFGIGFDGDHEDTIHG</sequence>
<proteinExistence type="predicted"/>
<accession>A0A645JJ22</accession>
<reference evidence="1" key="1">
    <citation type="submission" date="2019-08" db="EMBL/GenBank/DDBJ databases">
        <authorList>
            <person name="Kucharzyk K."/>
            <person name="Murdoch R.W."/>
            <person name="Higgins S."/>
            <person name="Loffler F."/>
        </authorList>
    </citation>
    <scope>NUCLEOTIDE SEQUENCE</scope>
</reference>
<dbReference type="EMBL" id="VSSQ01133877">
    <property type="protein sequence ID" value="MPN59633.1"/>
    <property type="molecule type" value="Genomic_DNA"/>
</dbReference>
<dbReference type="AlphaFoldDB" id="A0A645JJ22"/>
<gene>
    <name evidence="1" type="ORF">SDC9_207354</name>
</gene>
<name>A0A645JJ22_9ZZZZ</name>
<protein>
    <submittedName>
        <fullName evidence="1">Uncharacterized protein</fullName>
    </submittedName>
</protein>
<evidence type="ECO:0000313" key="1">
    <source>
        <dbReference type="EMBL" id="MPN59633.1"/>
    </source>
</evidence>
<comment type="caution">
    <text evidence="1">The sequence shown here is derived from an EMBL/GenBank/DDBJ whole genome shotgun (WGS) entry which is preliminary data.</text>
</comment>